<keyword evidence="2" id="KW-0472">Membrane</keyword>
<evidence type="ECO:0000259" key="5">
    <source>
        <dbReference type="Pfam" id="PF07064"/>
    </source>
</evidence>
<accession>A0A1W0WS98</accession>
<dbReference type="InterPro" id="IPR036322">
    <property type="entry name" value="WD40_repeat_dom_sf"/>
</dbReference>
<gene>
    <name evidence="6" type="ORF">BV898_07842</name>
</gene>
<evidence type="ECO:0000313" key="6">
    <source>
        <dbReference type="EMBL" id="OQV18071.1"/>
    </source>
</evidence>
<feature type="domain" description="RIC1 C-terminal alpha solenoid region" evidence="5">
    <location>
        <begin position="776"/>
        <end position="946"/>
    </location>
</feature>
<dbReference type="GO" id="GO:0000139">
    <property type="term" value="C:Golgi membrane"/>
    <property type="evidence" value="ECO:0007669"/>
    <property type="project" value="TreeGrafter"/>
</dbReference>
<reference evidence="7" key="1">
    <citation type="submission" date="2017-01" db="EMBL/GenBank/DDBJ databases">
        <title>Comparative genomics of anhydrobiosis in the tardigrade Hypsibius dujardini.</title>
        <authorList>
            <person name="Yoshida Y."/>
            <person name="Koutsovoulos G."/>
            <person name="Laetsch D."/>
            <person name="Stevens L."/>
            <person name="Kumar S."/>
            <person name="Horikawa D."/>
            <person name="Ishino K."/>
            <person name="Komine S."/>
            <person name="Tomita M."/>
            <person name="Blaxter M."/>
            <person name="Arakawa K."/>
        </authorList>
    </citation>
    <scope>NUCLEOTIDE SEQUENCE [LARGE SCALE GENOMIC DNA]</scope>
    <source>
        <strain evidence="7">Z151</strain>
    </source>
</reference>
<evidence type="ECO:0000256" key="3">
    <source>
        <dbReference type="ARBA" id="ARBA00029879"/>
    </source>
</evidence>
<dbReference type="GO" id="GO:0006886">
    <property type="term" value="P:intracellular protein transport"/>
    <property type="evidence" value="ECO:0007669"/>
    <property type="project" value="InterPro"/>
</dbReference>
<comment type="subcellular location">
    <subcellularLocation>
        <location evidence="1">Membrane</location>
    </subcellularLocation>
</comment>
<dbReference type="GO" id="GO:0042147">
    <property type="term" value="P:retrograde transport, endosome to Golgi"/>
    <property type="evidence" value="ECO:0007669"/>
    <property type="project" value="TreeGrafter"/>
</dbReference>
<evidence type="ECO:0000256" key="1">
    <source>
        <dbReference type="ARBA" id="ARBA00004370"/>
    </source>
</evidence>
<dbReference type="SUPFAM" id="SSF50978">
    <property type="entry name" value="WD40 repeat-like"/>
    <property type="match status" value="1"/>
</dbReference>
<dbReference type="InterPro" id="IPR009771">
    <property type="entry name" value="RIC1_C"/>
</dbReference>
<dbReference type="Proteomes" id="UP000192578">
    <property type="component" value="Unassembled WGS sequence"/>
</dbReference>
<keyword evidence="7" id="KW-1185">Reference proteome</keyword>
<dbReference type="InterPro" id="IPR040096">
    <property type="entry name" value="Ric1"/>
</dbReference>
<dbReference type="OrthoDB" id="67540at2759"/>
<organism evidence="6 7">
    <name type="scientific">Hypsibius exemplaris</name>
    <name type="common">Freshwater tardigrade</name>
    <dbReference type="NCBI Taxonomy" id="2072580"/>
    <lineage>
        <taxon>Eukaryota</taxon>
        <taxon>Metazoa</taxon>
        <taxon>Ecdysozoa</taxon>
        <taxon>Tardigrada</taxon>
        <taxon>Eutardigrada</taxon>
        <taxon>Parachela</taxon>
        <taxon>Hypsibioidea</taxon>
        <taxon>Hypsibiidae</taxon>
        <taxon>Hypsibius</taxon>
    </lineage>
</organism>
<evidence type="ECO:0000313" key="7">
    <source>
        <dbReference type="Proteomes" id="UP000192578"/>
    </source>
</evidence>
<evidence type="ECO:0000256" key="4">
    <source>
        <dbReference type="SAM" id="MobiDB-lite"/>
    </source>
</evidence>
<proteinExistence type="predicted"/>
<sequence length="1097" mass="121599">MYFITGLPKIVSTIPLEEEDSFQFLCCNRERIFILILRKVSLSIWQLKPLVQLTAYRRSDMSVKNLGINVSALWKPDSSAIVVQTSDGGLIFFTIDTRAADTECYMLEDAKNSRRESDELFVKEAVPYISMVPTTSILVQGGITCLEALRDNVMVAATSGIIQRIQWDGSVDDSLTIVLDRVPFSVDFPQSKKSYLSNASSVHVVDLEYSFLLGGFSLVLSNGRGALMTANHFEFRPESVQCVWVPSEPCAFTCTAVNHKYRLMAFGCANAQGALYCIEDQTEGIQLTHRLQLLDKDCPDMMAACGPVEDLNWTPDGCAIAMIWKKGGFAIWSVFGALITFCLTLVHEGVSRSVSALDWGTEGYTMWVADPKVVFMYNFTKSALSVNNCSTNRMYVLLQGDNSVMLNTGDRVVAQPHGSSSASGREPQHKLFSNKAWMVVQLPHRYMATNWPLRYTVVDADAEYIAVAGRYGIAFYHIAVRKWKTFSNDTAEQLFVVTGGLLWWRDFVICGCSNTKTKTHEVRFYSKTRALDHSSAVVWKSEAPVITMNAFQNMLIIFSADSRLTLCEMDRKAGDVPTIVINVLQIISTENICPHPYCVVSVDLTPVRTETGQKKHTGIREAESLLINVSGRLWIIQRDSSDPYKDVPADESVVTTSNVIPLLLSSCVETIWVHPSTISSKEKPQLCEALWMFCGAHGMKVWMPLFTKDGTRRNAFLSRRVMLPVWLKSVPLCVQFDEAMIHGADSDLLYESGLDNKESDELPAFIVNRTSEVYLPQVLRQLLRRNLGTHAEEIAQTCTKLPYFNHSLELLLHQVLEEEGTSSAPIPDPLLPSVVDFVQAISKYLASLPVFLQTIAHCARKSDIALWPRLFAEAGEPTDLFQQCLNSGRLDIAASFLIVLNGTLGVGPVRKQAGALLEKARAAGDVELIAESARFLRALEMEEQETYRRTPEMTPSAKSPTIHPHPGPENMDLGNPISPQGALTFKYGSVVKQNSLADVGLSGGNKAALKKANSVPFNNPESVDGRSMSVVAAPDPTGLITTATGVQSVDRRNSESFNYLPDNSSILRYSPGTSVTSRNGWSRRRRFPGYAHAVEQV</sequence>
<dbReference type="PANTHER" id="PTHR22746">
    <property type="entry name" value="RAB6A-GEF COMPLEX PARTNER PROTEIN 1"/>
    <property type="match status" value="1"/>
</dbReference>
<dbReference type="GO" id="GO:0034066">
    <property type="term" value="C:Ric1-Rgp1 guanyl-nucleotide exchange factor complex"/>
    <property type="evidence" value="ECO:0007669"/>
    <property type="project" value="InterPro"/>
</dbReference>
<feature type="region of interest" description="Disordered" evidence="4">
    <location>
        <begin position="946"/>
        <end position="969"/>
    </location>
</feature>
<evidence type="ECO:0000256" key="2">
    <source>
        <dbReference type="ARBA" id="ARBA00023136"/>
    </source>
</evidence>
<comment type="caution">
    <text evidence="6">The sequence shown here is derived from an EMBL/GenBank/DDBJ whole genome shotgun (WGS) entry which is preliminary data.</text>
</comment>
<dbReference type="GO" id="GO:0005829">
    <property type="term" value="C:cytosol"/>
    <property type="evidence" value="ECO:0007669"/>
    <property type="project" value="TreeGrafter"/>
</dbReference>
<dbReference type="Pfam" id="PF25440">
    <property type="entry name" value="Beta-prop_RIC1_2nd"/>
    <property type="match status" value="1"/>
</dbReference>
<protein>
    <recommendedName>
        <fullName evidence="3">Protein RIC1 homolog</fullName>
    </recommendedName>
</protein>
<name>A0A1W0WS98_HYPEX</name>
<dbReference type="Pfam" id="PF07064">
    <property type="entry name" value="RIC1"/>
    <property type="match status" value="1"/>
</dbReference>
<dbReference type="PANTHER" id="PTHR22746:SF10">
    <property type="entry name" value="GUANINE NUCLEOTIDE EXCHANGE FACTOR SUBUNIT RIC1"/>
    <property type="match status" value="1"/>
</dbReference>
<dbReference type="EMBL" id="MTYJ01000053">
    <property type="protein sequence ID" value="OQV18071.1"/>
    <property type="molecule type" value="Genomic_DNA"/>
</dbReference>
<dbReference type="AlphaFoldDB" id="A0A1W0WS98"/>